<sequence length="96" mass="10972">RLSLLDKEITWRRNLLQQLEEERASLSTYHTQNTAIIPPLRWMPPEILVKIFLTTLPSVHEATSGNTGIAQSPWVLTHISSRWRAVALSTPSLWSL</sequence>
<proteinExistence type="predicted"/>
<feature type="non-terminal residue" evidence="1">
    <location>
        <position position="1"/>
    </location>
</feature>
<dbReference type="Proteomes" id="UP001221757">
    <property type="component" value="Unassembled WGS sequence"/>
</dbReference>
<name>A0AAD7DK69_MYCRO</name>
<keyword evidence="2" id="KW-1185">Reference proteome</keyword>
<organism evidence="1 2">
    <name type="scientific">Mycena rosella</name>
    <name type="common">Pink bonnet</name>
    <name type="synonym">Agaricus rosellus</name>
    <dbReference type="NCBI Taxonomy" id="1033263"/>
    <lineage>
        <taxon>Eukaryota</taxon>
        <taxon>Fungi</taxon>
        <taxon>Dikarya</taxon>
        <taxon>Basidiomycota</taxon>
        <taxon>Agaricomycotina</taxon>
        <taxon>Agaricomycetes</taxon>
        <taxon>Agaricomycetidae</taxon>
        <taxon>Agaricales</taxon>
        <taxon>Marasmiineae</taxon>
        <taxon>Mycenaceae</taxon>
        <taxon>Mycena</taxon>
    </lineage>
</organism>
<evidence type="ECO:0008006" key="3">
    <source>
        <dbReference type="Google" id="ProtNLM"/>
    </source>
</evidence>
<reference evidence="1" key="1">
    <citation type="submission" date="2023-03" db="EMBL/GenBank/DDBJ databases">
        <title>Massive genome expansion in bonnet fungi (Mycena s.s.) driven by repeated elements and novel gene families across ecological guilds.</title>
        <authorList>
            <consortium name="Lawrence Berkeley National Laboratory"/>
            <person name="Harder C.B."/>
            <person name="Miyauchi S."/>
            <person name="Viragh M."/>
            <person name="Kuo A."/>
            <person name="Thoen E."/>
            <person name="Andreopoulos B."/>
            <person name="Lu D."/>
            <person name="Skrede I."/>
            <person name="Drula E."/>
            <person name="Henrissat B."/>
            <person name="Morin E."/>
            <person name="Kohler A."/>
            <person name="Barry K."/>
            <person name="LaButti K."/>
            <person name="Morin E."/>
            <person name="Salamov A."/>
            <person name="Lipzen A."/>
            <person name="Mereny Z."/>
            <person name="Hegedus B."/>
            <person name="Baldrian P."/>
            <person name="Stursova M."/>
            <person name="Weitz H."/>
            <person name="Taylor A."/>
            <person name="Grigoriev I.V."/>
            <person name="Nagy L.G."/>
            <person name="Martin F."/>
            <person name="Kauserud H."/>
        </authorList>
    </citation>
    <scope>NUCLEOTIDE SEQUENCE</scope>
    <source>
        <strain evidence="1">CBHHK067</strain>
    </source>
</reference>
<dbReference type="AlphaFoldDB" id="A0AAD7DK69"/>
<protein>
    <recommendedName>
        <fullName evidence="3">F-box domain-containing protein</fullName>
    </recommendedName>
</protein>
<evidence type="ECO:0000313" key="2">
    <source>
        <dbReference type="Proteomes" id="UP001221757"/>
    </source>
</evidence>
<dbReference type="EMBL" id="JARKIE010000047">
    <property type="protein sequence ID" value="KAJ7693173.1"/>
    <property type="molecule type" value="Genomic_DNA"/>
</dbReference>
<comment type="caution">
    <text evidence="1">The sequence shown here is derived from an EMBL/GenBank/DDBJ whole genome shotgun (WGS) entry which is preliminary data.</text>
</comment>
<evidence type="ECO:0000313" key="1">
    <source>
        <dbReference type="EMBL" id="KAJ7693173.1"/>
    </source>
</evidence>
<accession>A0AAD7DK69</accession>
<feature type="non-terminal residue" evidence="1">
    <location>
        <position position="96"/>
    </location>
</feature>
<gene>
    <name evidence="1" type="ORF">B0H17DRAFT_910550</name>
</gene>